<dbReference type="SUPFAM" id="SSF110296">
    <property type="entry name" value="Oligoxyloglucan reducing end-specific cellobiohydrolase"/>
    <property type="match status" value="1"/>
</dbReference>
<keyword evidence="4" id="KW-1185">Reference proteome</keyword>
<dbReference type="InterPro" id="IPR015943">
    <property type="entry name" value="WD40/YVTN_repeat-like_dom_sf"/>
</dbReference>
<dbReference type="KEGG" id="gms:SOIL9_12850"/>
<reference evidence="3 4" key="1">
    <citation type="submission" date="2019-05" db="EMBL/GenBank/DDBJ databases">
        <authorList>
            <consortium name="Science for Life Laboratories"/>
        </authorList>
    </citation>
    <scope>NUCLEOTIDE SEQUENCE [LARGE SCALE GENOMIC DNA]</scope>
    <source>
        <strain evidence="3">Soil9</strain>
    </source>
</reference>
<feature type="signal peptide" evidence="2">
    <location>
        <begin position="1"/>
        <end position="18"/>
    </location>
</feature>
<evidence type="ECO:0000256" key="2">
    <source>
        <dbReference type="SAM" id="SignalP"/>
    </source>
</evidence>
<accession>A0A6P2D5L7</accession>
<evidence type="ECO:0000313" key="3">
    <source>
        <dbReference type="EMBL" id="VTR96429.1"/>
    </source>
</evidence>
<organism evidence="3 4">
    <name type="scientific">Gemmata massiliana</name>
    <dbReference type="NCBI Taxonomy" id="1210884"/>
    <lineage>
        <taxon>Bacteria</taxon>
        <taxon>Pseudomonadati</taxon>
        <taxon>Planctomycetota</taxon>
        <taxon>Planctomycetia</taxon>
        <taxon>Gemmatales</taxon>
        <taxon>Gemmataceae</taxon>
        <taxon>Gemmata</taxon>
    </lineage>
</organism>
<dbReference type="Proteomes" id="UP000464178">
    <property type="component" value="Chromosome"/>
</dbReference>
<name>A0A6P2D5L7_9BACT</name>
<evidence type="ECO:0008006" key="5">
    <source>
        <dbReference type="Google" id="ProtNLM"/>
    </source>
</evidence>
<feature type="region of interest" description="Disordered" evidence="1">
    <location>
        <begin position="66"/>
        <end position="85"/>
    </location>
</feature>
<gene>
    <name evidence="3" type="ORF">SOIL9_12850</name>
</gene>
<dbReference type="Gene3D" id="2.130.10.10">
    <property type="entry name" value="YVTN repeat-like/Quinoprotein amine dehydrogenase"/>
    <property type="match status" value="2"/>
</dbReference>
<feature type="chain" id="PRO_5026973899" description="Photosynthesis system II assembly factor Ycf48/Hcf136-like domain-containing protein" evidence="2">
    <location>
        <begin position="19"/>
        <end position="331"/>
    </location>
</feature>
<protein>
    <recommendedName>
        <fullName evidence="5">Photosynthesis system II assembly factor Ycf48/Hcf136-like domain-containing protein</fullName>
    </recommendedName>
</protein>
<keyword evidence="2" id="KW-0732">Signal</keyword>
<sequence>MRLALLALTLLVAPTVRAGEWQPVATELLAREKTGFGGLSGVAVDRDTGTLFVCLSDRGVFRSTDSGKTWERHGKDVPKGRTETPGCLQLDPTGKTKKLLMATVYGGSVIVASTDPATAWRTMDKKCEHVDWCAVDWTDPEMKFALAFKHESGGLLLLSRDGGKSFSEAGKGYGLGAWVFDADTAVVAREKSRQRATGGILRTADGGKTFCPVSEYNPVSLPKLQSDALFWLVEGALLRGTEKGAKWEKVSDVKDARYGPVFGRDAKHLFVLTTAGVIETTDAGASWAKPVAVPKELKGVSTLTWLEYDPKSDALYVMKMGSDLYRLPRGK</sequence>
<dbReference type="RefSeq" id="WP_162670717.1">
    <property type="nucleotide sequence ID" value="NZ_LR593886.1"/>
</dbReference>
<evidence type="ECO:0000313" key="4">
    <source>
        <dbReference type="Proteomes" id="UP000464178"/>
    </source>
</evidence>
<evidence type="ECO:0000256" key="1">
    <source>
        <dbReference type="SAM" id="MobiDB-lite"/>
    </source>
</evidence>
<proteinExistence type="predicted"/>
<feature type="compositionally biased region" description="Basic and acidic residues" evidence="1">
    <location>
        <begin position="68"/>
        <end position="82"/>
    </location>
</feature>
<dbReference type="EMBL" id="LR593886">
    <property type="protein sequence ID" value="VTR96429.1"/>
    <property type="molecule type" value="Genomic_DNA"/>
</dbReference>
<dbReference type="AlphaFoldDB" id="A0A6P2D5L7"/>